<dbReference type="InterPro" id="IPR050579">
    <property type="entry name" value="PMP-22/EMP/MP20-like"/>
</dbReference>
<gene>
    <name evidence="7" type="ORF">GSONMT00027529001</name>
</gene>
<keyword evidence="3 6" id="KW-1133">Transmembrane helix</keyword>
<protein>
    <recommendedName>
        <fullName evidence="9">Germ cell associated 1</fullName>
    </recommendedName>
</protein>
<feature type="transmembrane region" description="Helical" evidence="6">
    <location>
        <begin position="104"/>
        <end position="127"/>
    </location>
</feature>
<dbReference type="AlphaFoldDB" id="A0A060Z489"/>
<proteinExistence type="predicted"/>
<dbReference type="PaxDb" id="8022-A0A060Z489"/>
<feature type="compositionally biased region" description="Low complexity" evidence="5">
    <location>
        <begin position="232"/>
        <end position="242"/>
    </location>
</feature>
<accession>A0A060Z489</accession>
<organism evidence="7 8">
    <name type="scientific">Oncorhynchus mykiss</name>
    <name type="common">Rainbow trout</name>
    <name type="synonym">Salmo gairdneri</name>
    <dbReference type="NCBI Taxonomy" id="8022"/>
    <lineage>
        <taxon>Eukaryota</taxon>
        <taxon>Metazoa</taxon>
        <taxon>Chordata</taxon>
        <taxon>Craniata</taxon>
        <taxon>Vertebrata</taxon>
        <taxon>Euteleostomi</taxon>
        <taxon>Actinopterygii</taxon>
        <taxon>Neopterygii</taxon>
        <taxon>Teleostei</taxon>
        <taxon>Protacanthopterygii</taxon>
        <taxon>Salmoniformes</taxon>
        <taxon>Salmonidae</taxon>
        <taxon>Salmoninae</taxon>
        <taxon>Oncorhynchus</taxon>
    </lineage>
</organism>
<dbReference type="Proteomes" id="UP000193380">
    <property type="component" value="Unassembled WGS sequence"/>
</dbReference>
<feature type="non-terminal residue" evidence="7">
    <location>
        <position position="1"/>
    </location>
</feature>
<evidence type="ECO:0000256" key="5">
    <source>
        <dbReference type="SAM" id="MobiDB-lite"/>
    </source>
</evidence>
<comment type="subcellular location">
    <subcellularLocation>
        <location evidence="1">Membrane</location>
        <topology evidence="1">Multi-pass membrane protein</topology>
    </subcellularLocation>
</comment>
<dbReference type="PANTHER" id="PTHR10671">
    <property type="entry name" value="EPITHELIAL MEMBRANE PROTEIN-RELATED"/>
    <property type="match status" value="1"/>
</dbReference>
<name>A0A060Z489_ONCMY</name>
<dbReference type="EMBL" id="FR940474">
    <property type="protein sequence ID" value="CDQ98801.1"/>
    <property type="molecule type" value="Genomic_DNA"/>
</dbReference>
<evidence type="ECO:0000256" key="2">
    <source>
        <dbReference type="ARBA" id="ARBA00022692"/>
    </source>
</evidence>
<evidence type="ECO:0000256" key="6">
    <source>
        <dbReference type="SAM" id="Phobius"/>
    </source>
</evidence>
<evidence type="ECO:0000256" key="1">
    <source>
        <dbReference type="ARBA" id="ARBA00004141"/>
    </source>
</evidence>
<evidence type="ECO:0000256" key="4">
    <source>
        <dbReference type="ARBA" id="ARBA00023136"/>
    </source>
</evidence>
<sequence length="274" mass="30905">EKCRSFLSLTPGGEKGMLWLSVSMELMYVGLLCISCVLLSLQLCLDAFWPSQIWGQLLNAYSAVFTILGGLLGMVAHMMFMQVFQTTASMGPEDFKPHSYGYSWGFYVAWLAFTCCMLSGVSTLNNYTKKTVMERRRKARLYPPRFPDIEPLLAPAPYYCPPPPHPCMSPPSPELSPLSPYYDSPSPPPTSSPRPLTHSLSLPHCYTLPHPEYFPPPPSHPAPLSPYHRHSLPSPSITLPLSVHSYTPQYYSEDRGREMEEEGREYSDEEYSPL</sequence>
<evidence type="ECO:0008006" key="9">
    <source>
        <dbReference type="Google" id="ProtNLM"/>
    </source>
</evidence>
<keyword evidence="2 6" id="KW-0812">Transmembrane</keyword>
<feature type="transmembrane region" description="Helical" evidence="6">
    <location>
        <begin position="26"/>
        <end position="49"/>
    </location>
</feature>
<dbReference type="STRING" id="8022.A0A060Z489"/>
<dbReference type="PANTHER" id="PTHR10671:SF43">
    <property type="entry name" value="GERM CELL-SPECIFIC GENE 1 PROTEIN"/>
    <property type="match status" value="1"/>
</dbReference>
<feature type="transmembrane region" description="Helical" evidence="6">
    <location>
        <begin position="61"/>
        <end position="84"/>
    </location>
</feature>
<dbReference type="GO" id="GO:0005886">
    <property type="term" value="C:plasma membrane"/>
    <property type="evidence" value="ECO:0007669"/>
    <property type="project" value="TreeGrafter"/>
</dbReference>
<feature type="region of interest" description="Disordered" evidence="5">
    <location>
        <begin position="217"/>
        <end position="274"/>
    </location>
</feature>
<reference evidence="7" key="1">
    <citation type="journal article" date="2014" name="Nat. Commun.">
        <title>The rainbow trout genome provides novel insights into evolution after whole-genome duplication in vertebrates.</title>
        <authorList>
            <person name="Berthelot C."/>
            <person name="Brunet F."/>
            <person name="Chalopin D."/>
            <person name="Juanchich A."/>
            <person name="Bernard M."/>
            <person name="Noel B."/>
            <person name="Bento P."/>
            <person name="Da Silva C."/>
            <person name="Labadie K."/>
            <person name="Alberti A."/>
            <person name="Aury J.M."/>
            <person name="Louis A."/>
            <person name="Dehais P."/>
            <person name="Bardou P."/>
            <person name="Montfort J."/>
            <person name="Klopp C."/>
            <person name="Cabau C."/>
            <person name="Gaspin C."/>
            <person name="Thorgaard G.H."/>
            <person name="Boussaha M."/>
            <person name="Quillet E."/>
            <person name="Guyomard R."/>
            <person name="Galiana D."/>
            <person name="Bobe J."/>
            <person name="Volff J.N."/>
            <person name="Genet C."/>
            <person name="Wincker P."/>
            <person name="Jaillon O."/>
            <person name="Roest Crollius H."/>
            <person name="Guiguen Y."/>
        </authorList>
    </citation>
    <scope>NUCLEOTIDE SEQUENCE [LARGE SCALE GENOMIC DNA]</scope>
</reference>
<reference evidence="7" key="2">
    <citation type="submission" date="2014-03" db="EMBL/GenBank/DDBJ databases">
        <authorList>
            <person name="Genoscope - CEA"/>
        </authorList>
    </citation>
    <scope>NUCLEOTIDE SEQUENCE</scope>
</reference>
<evidence type="ECO:0000313" key="8">
    <source>
        <dbReference type="Proteomes" id="UP000193380"/>
    </source>
</evidence>
<evidence type="ECO:0000313" key="7">
    <source>
        <dbReference type="EMBL" id="CDQ98801.1"/>
    </source>
</evidence>
<evidence type="ECO:0000256" key="3">
    <source>
        <dbReference type="ARBA" id="ARBA00022989"/>
    </source>
</evidence>
<feature type="compositionally biased region" description="Acidic residues" evidence="5">
    <location>
        <begin position="259"/>
        <end position="274"/>
    </location>
</feature>
<dbReference type="Gene3D" id="1.20.140.150">
    <property type="match status" value="1"/>
</dbReference>
<keyword evidence="4 6" id="KW-0472">Membrane</keyword>